<feature type="region of interest" description="Disordered" evidence="1">
    <location>
        <begin position="143"/>
        <end position="169"/>
    </location>
</feature>
<proteinExistence type="predicted"/>
<reference evidence="2" key="1">
    <citation type="submission" date="2018-05" db="EMBL/GenBank/DDBJ databases">
        <authorList>
            <person name="Lanie J.A."/>
            <person name="Ng W.-L."/>
            <person name="Kazmierczak K.M."/>
            <person name="Andrzejewski T.M."/>
            <person name="Davidsen T.M."/>
            <person name="Wayne K.J."/>
            <person name="Tettelin H."/>
            <person name="Glass J.I."/>
            <person name="Rusch D."/>
            <person name="Podicherti R."/>
            <person name="Tsui H.-C.T."/>
            <person name="Winkler M.E."/>
        </authorList>
    </citation>
    <scope>NUCLEOTIDE SEQUENCE</scope>
</reference>
<name>A0A381PI27_9ZZZZ</name>
<dbReference type="Pfam" id="PF01257">
    <property type="entry name" value="2Fe-2S_thioredx"/>
    <property type="match status" value="1"/>
</dbReference>
<dbReference type="InterPro" id="IPR042128">
    <property type="entry name" value="NuoE_dom"/>
</dbReference>
<dbReference type="PANTHER" id="PTHR10371:SF3">
    <property type="entry name" value="NADH DEHYDROGENASE [UBIQUINONE] FLAVOPROTEIN 2, MITOCHONDRIAL"/>
    <property type="match status" value="1"/>
</dbReference>
<dbReference type="EMBL" id="UINC01000967">
    <property type="protein sequence ID" value="SUZ65739.1"/>
    <property type="molecule type" value="Genomic_DNA"/>
</dbReference>
<sequence>MVEIAEMTGTTAAEVLGTGSFYEMFKFHPVGRYLVGVCTNVSCQLLGGEELLHHAEGSLGVKAGGTSDDGLFTVEDVECVAACSEAPCFTVNHRYFHRADIDTLDEVVADLRAGRSPLPRGAAGDDGDLPVHGTLARVRQHIPDDRRAGIVPPEQVDGPPAWLLADEAE</sequence>
<dbReference type="InterPro" id="IPR036249">
    <property type="entry name" value="Thioredoxin-like_sf"/>
</dbReference>
<evidence type="ECO:0008006" key="3">
    <source>
        <dbReference type="Google" id="ProtNLM"/>
    </source>
</evidence>
<dbReference type="AlphaFoldDB" id="A0A381PI27"/>
<gene>
    <name evidence="2" type="ORF">METZ01_LOCUS18593</name>
</gene>
<dbReference type="SUPFAM" id="SSF52833">
    <property type="entry name" value="Thioredoxin-like"/>
    <property type="match status" value="1"/>
</dbReference>
<protein>
    <recommendedName>
        <fullName evidence="3">NAD(P)H-dependent oxidoreductase subunit E</fullName>
    </recommendedName>
</protein>
<dbReference type="CDD" id="cd03064">
    <property type="entry name" value="TRX_Fd_NuoE"/>
    <property type="match status" value="1"/>
</dbReference>
<dbReference type="Gene3D" id="3.40.30.10">
    <property type="entry name" value="Glutaredoxin"/>
    <property type="match status" value="1"/>
</dbReference>
<dbReference type="GO" id="GO:0003954">
    <property type="term" value="F:NADH dehydrogenase activity"/>
    <property type="evidence" value="ECO:0007669"/>
    <property type="project" value="TreeGrafter"/>
</dbReference>
<accession>A0A381PI27</accession>
<dbReference type="PANTHER" id="PTHR10371">
    <property type="entry name" value="NADH DEHYDROGENASE UBIQUINONE FLAVOPROTEIN 2, MITOCHONDRIAL"/>
    <property type="match status" value="1"/>
</dbReference>
<evidence type="ECO:0000256" key="1">
    <source>
        <dbReference type="SAM" id="MobiDB-lite"/>
    </source>
</evidence>
<evidence type="ECO:0000313" key="2">
    <source>
        <dbReference type="EMBL" id="SUZ65739.1"/>
    </source>
</evidence>
<organism evidence="2">
    <name type="scientific">marine metagenome</name>
    <dbReference type="NCBI Taxonomy" id="408172"/>
    <lineage>
        <taxon>unclassified sequences</taxon>
        <taxon>metagenomes</taxon>
        <taxon>ecological metagenomes</taxon>
    </lineage>
</organism>